<sequence>MAGYGTALDADFFAGSVSFFHDLVGRLCADATAAMTHDQLEELIEVRGRELLRLLLQDHLDLRAVREEQSLAAAKRADRRADRSAARVMVDAGGVAHRVIETGHERCLASVVGPVTVRRAAFRAGGTANLYPADARLNLSTGRHSHGLRKRAVVEAVRGSFDDAVAAIRRCCGNVVAKRQVERLVIAAARDVEAFYEARVPLPCTAATLLVISCDGKGVPMRPEALRPATARAAAVKGGNTYRTRLAGGEKSGRKRMATVAAVYDAEPAVRRPHDVITLSGSGTAMKNGPGPNWRTAWSLHTPGDPAAERWVAIQLLAILFGRLEETLTELRRQARAAELTAEQRKGIETCTKYLMAKRGYLGYAEALAAGWPIATGVVEGACRHLVADRLNITGARWGLDGAEAVLKLRAVISNGHLEPYWTFHLQQEHHRVHQARYQDGYQLTA</sequence>
<evidence type="ECO:0000313" key="2">
    <source>
        <dbReference type="Proteomes" id="UP000077701"/>
    </source>
</evidence>
<dbReference type="EMBL" id="BDCX01000011">
    <property type="protein sequence ID" value="GAT68897.1"/>
    <property type="molecule type" value="Genomic_DNA"/>
</dbReference>
<accession>A0A171DJ74</accession>
<protein>
    <submittedName>
        <fullName evidence="1">Uncharacterized protein</fullName>
    </submittedName>
</protein>
<keyword evidence="2" id="KW-1185">Reference proteome</keyword>
<dbReference type="STRING" id="161355.PS9374_04562"/>
<reference evidence="2" key="2">
    <citation type="submission" date="2016-04" db="EMBL/GenBank/DDBJ databases">
        <title>Planomonospora sphaerica JCM9374 whole genome shotgun sequence.</title>
        <authorList>
            <person name="Suzuki T."/>
            <person name="Dohra H."/>
            <person name="Kodani S."/>
        </authorList>
    </citation>
    <scope>NUCLEOTIDE SEQUENCE [LARGE SCALE GENOMIC DNA]</scope>
    <source>
        <strain evidence="2">JCM 9374</strain>
    </source>
</reference>
<evidence type="ECO:0000313" key="1">
    <source>
        <dbReference type="EMBL" id="GAT68897.1"/>
    </source>
</evidence>
<gene>
    <name evidence="1" type="ORF">PS9374_04562</name>
</gene>
<organism evidence="1 2">
    <name type="scientific">Planomonospora sphaerica</name>
    <dbReference type="NCBI Taxonomy" id="161355"/>
    <lineage>
        <taxon>Bacteria</taxon>
        <taxon>Bacillati</taxon>
        <taxon>Actinomycetota</taxon>
        <taxon>Actinomycetes</taxon>
        <taxon>Streptosporangiales</taxon>
        <taxon>Streptosporangiaceae</taxon>
        <taxon>Planomonospora</taxon>
    </lineage>
</organism>
<dbReference type="RefSeq" id="WP_084008660.1">
    <property type="nucleotide sequence ID" value="NZ_BDCX01000011.1"/>
</dbReference>
<dbReference type="OrthoDB" id="3450944at2"/>
<name>A0A171DJ74_9ACTN</name>
<comment type="caution">
    <text evidence="1">The sequence shown here is derived from an EMBL/GenBank/DDBJ whole genome shotgun (WGS) entry which is preliminary data.</text>
</comment>
<proteinExistence type="predicted"/>
<dbReference type="AlphaFoldDB" id="A0A171DJ74"/>
<dbReference type="Proteomes" id="UP000077701">
    <property type="component" value="Unassembled WGS sequence"/>
</dbReference>
<reference evidence="1 2" key="1">
    <citation type="journal article" date="2016" name="Genome Announc.">
        <title>Draft Genome Sequence of Planomonospora sphaerica JCM9374, a Rare Actinomycete.</title>
        <authorList>
            <person name="Dohra H."/>
            <person name="Suzuki T."/>
            <person name="Inoue Y."/>
            <person name="Kodani S."/>
        </authorList>
    </citation>
    <scope>NUCLEOTIDE SEQUENCE [LARGE SCALE GENOMIC DNA]</scope>
    <source>
        <strain evidence="1 2">JCM 9374</strain>
    </source>
</reference>